<dbReference type="Gene3D" id="3.30.200.20">
    <property type="entry name" value="Phosphorylase Kinase, domain 1"/>
    <property type="match status" value="1"/>
</dbReference>
<dbReference type="SMART" id="SM00108">
    <property type="entry name" value="B_lectin"/>
    <property type="match status" value="1"/>
</dbReference>
<keyword evidence="12 20" id="KW-0472">Membrane</keyword>
<evidence type="ECO:0000256" key="19">
    <source>
        <dbReference type="PROSITE-ProRule" id="PRU00076"/>
    </source>
</evidence>
<evidence type="ECO:0000259" key="24">
    <source>
        <dbReference type="PROSITE" id="PS50927"/>
    </source>
</evidence>
<dbReference type="SMART" id="SM00473">
    <property type="entry name" value="PAN_AP"/>
    <property type="match status" value="1"/>
</dbReference>
<evidence type="ECO:0000256" key="5">
    <source>
        <dbReference type="ARBA" id="ARBA00022692"/>
    </source>
</evidence>
<dbReference type="GO" id="GO:0005886">
    <property type="term" value="C:plasma membrane"/>
    <property type="evidence" value="ECO:0007669"/>
    <property type="project" value="UniProtKB-SubCell"/>
</dbReference>
<keyword evidence="14" id="KW-0675">Receptor</keyword>
<dbReference type="InterPro" id="IPR008271">
    <property type="entry name" value="Ser/Thr_kinase_AS"/>
</dbReference>
<dbReference type="InterPro" id="IPR011009">
    <property type="entry name" value="Kinase-like_dom_sf"/>
</dbReference>
<evidence type="ECO:0000256" key="8">
    <source>
        <dbReference type="ARBA" id="ARBA00022741"/>
    </source>
</evidence>
<dbReference type="EC" id="2.7.11.1" evidence="18"/>
<evidence type="ECO:0000256" key="12">
    <source>
        <dbReference type="ARBA" id="ARBA00023136"/>
    </source>
</evidence>
<keyword evidence="19" id="KW-0245">EGF-like domain</keyword>
<keyword evidence="7" id="KW-0430">Lectin</keyword>
<dbReference type="PROSITE" id="PS50927">
    <property type="entry name" value="BULB_LECTIN"/>
    <property type="match status" value="1"/>
</dbReference>
<dbReference type="OrthoDB" id="785331at2759"/>
<dbReference type="InterPro" id="IPR024171">
    <property type="entry name" value="SRK-like_kinase"/>
</dbReference>
<dbReference type="PIRSF" id="PIRSF000641">
    <property type="entry name" value="SRK"/>
    <property type="match status" value="1"/>
</dbReference>
<evidence type="ECO:0000256" key="16">
    <source>
        <dbReference type="ARBA" id="ARBA00047899"/>
    </source>
</evidence>
<evidence type="ECO:0000259" key="22">
    <source>
        <dbReference type="PROSITE" id="PS50011"/>
    </source>
</evidence>
<evidence type="ECO:0000256" key="15">
    <source>
        <dbReference type="ARBA" id="ARBA00023180"/>
    </source>
</evidence>
<dbReference type="Gene3D" id="2.90.10.10">
    <property type="entry name" value="Bulb-type lectin domain"/>
    <property type="match status" value="1"/>
</dbReference>
<dbReference type="AlphaFoldDB" id="A0A8K0HDF4"/>
<dbReference type="Pfam" id="PF01453">
    <property type="entry name" value="B_lectin"/>
    <property type="match status" value="1"/>
</dbReference>
<evidence type="ECO:0000256" key="14">
    <source>
        <dbReference type="ARBA" id="ARBA00023170"/>
    </source>
</evidence>
<evidence type="ECO:0000313" key="26">
    <source>
        <dbReference type="EMBL" id="KAF3450144.1"/>
    </source>
</evidence>
<dbReference type="InterPro" id="IPR021820">
    <property type="entry name" value="S-locus_recpt_kinase_C"/>
</dbReference>
<dbReference type="Pfam" id="PF08276">
    <property type="entry name" value="PAN_2"/>
    <property type="match status" value="1"/>
</dbReference>
<dbReference type="Pfam" id="PF07714">
    <property type="entry name" value="PK_Tyr_Ser-Thr"/>
    <property type="match status" value="1"/>
</dbReference>
<dbReference type="GO" id="GO:0030246">
    <property type="term" value="F:carbohydrate binding"/>
    <property type="evidence" value="ECO:0007669"/>
    <property type="project" value="UniProtKB-KW"/>
</dbReference>
<reference evidence="26" key="1">
    <citation type="submission" date="2020-03" db="EMBL/GenBank/DDBJ databases">
        <title>A high-quality chromosome-level genome assembly of a woody plant with both climbing and erect habits, Rhamnella rubrinervis.</title>
        <authorList>
            <person name="Lu Z."/>
            <person name="Yang Y."/>
            <person name="Zhu X."/>
            <person name="Sun Y."/>
        </authorList>
    </citation>
    <scope>NUCLEOTIDE SEQUENCE</scope>
    <source>
        <strain evidence="26">BYM</strain>
        <tissue evidence="26">Leaf</tissue>
    </source>
</reference>
<evidence type="ECO:0000256" key="13">
    <source>
        <dbReference type="ARBA" id="ARBA00023157"/>
    </source>
</evidence>
<feature type="signal peptide" evidence="21">
    <location>
        <begin position="1"/>
        <end position="28"/>
    </location>
</feature>
<keyword evidence="15" id="KW-0325">Glycoprotein</keyword>
<dbReference type="PROSITE" id="PS00108">
    <property type="entry name" value="PROTEIN_KINASE_ST"/>
    <property type="match status" value="1"/>
</dbReference>
<dbReference type="GO" id="GO:0048544">
    <property type="term" value="P:recognition of pollen"/>
    <property type="evidence" value="ECO:0007669"/>
    <property type="project" value="InterPro"/>
</dbReference>
<evidence type="ECO:0000256" key="21">
    <source>
        <dbReference type="SAM" id="SignalP"/>
    </source>
</evidence>
<feature type="domain" description="Protein kinase" evidence="22">
    <location>
        <begin position="515"/>
        <end position="795"/>
    </location>
</feature>
<comment type="similarity">
    <text evidence="18">Belongs to the protein kinase superfamily. Ser/Thr protein kinase family.</text>
</comment>
<dbReference type="EMBL" id="VOIH02000003">
    <property type="protein sequence ID" value="KAF3450144.1"/>
    <property type="molecule type" value="Genomic_DNA"/>
</dbReference>
<evidence type="ECO:0000256" key="1">
    <source>
        <dbReference type="ARBA" id="ARBA00004251"/>
    </source>
</evidence>
<dbReference type="FunFam" id="1.10.510.10:FF:000060">
    <property type="entry name" value="G-type lectin S-receptor-like serine/threonine-protein kinase"/>
    <property type="match status" value="1"/>
</dbReference>
<dbReference type="CDD" id="cd14066">
    <property type="entry name" value="STKc_IRAK"/>
    <property type="match status" value="1"/>
</dbReference>
<dbReference type="InterPro" id="IPR003609">
    <property type="entry name" value="Pan_app"/>
</dbReference>
<dbReference type="Pfam" id="PF11883">
    <property type="entry name" value="DUF3403"/>
    <property type="match status" value="1"/>
</dbReference>
<dbReference type="GO" id="GO:0005524">
    <property type="term" value="F:ATP binding"/>
    <property type="evidence" value="ECO:0007669"/>
    <property type="project" value="UniProtKB-KW"/>
</dbReference>
<dbReference type="GO" id="GO:0004674">
    <property type="term" value="F:protein serine/threonine kinase activity"/>
    <property type="evidence" value="ECO:0007669"/>
    <property type="project" value="UniProtKB-KW"/>
</dbReference>
<keyword evidence="9 18" id="KW-0418">Kinase</keyword>
<dbReference type="InterPro" id="IPR001480">
    <property type="entry name" value="Bulb-type_lectin_dom"/>
</dbReference>
<comment type="catalytic activity">
    <reaction evidence="16 18">
        <text>L-threonyl-[protein] + ATP = O-phospho-L-threonyl-[protein] + ADP + H(+)</text>
        <dbReference type="Rhea" id="RHEA:46608"/>
        <dbReference type="Rhea" id="RHEA-COMP:11060"/>
        <dbReference type="Rhea" id="RHEA-COMP:11605"/>
        <dbReference type="ChEBI" id="CHEBI:15378"/>
        <dbReference type="ChEBI" id="CHEBI:30013"/>
        <dbReference type="ChEBI" id="CHEBI:30616"/>
        <dbReference type="ChEBI" id="CHEBI:61977"/>
        <dbReference type="ChEBI" id="CHEBI:456216"/>
        <dbReference type="EC" id="2.7.11.1"/>
    </reaction>
</comment>
<dbReference type="SMART" id="SM00220">
    <property type="entry name" value="S_TKc"/>
    <property type="match status" value="1"/>
</dbReference>
<keyword evidence="4 18" id="KW-0808">Transferase</keyword>
<evidence type="ECO:0000256" key="18">
    <source>
        <dbReference type="PIRNR" id="PIRNR000641"/>
    </source>
</evidence>
<keyword evidence="8 18" id="KW-0547">Nucleotide-binding</keyword>
<feature type="domain" description="EGF-like" evidence="23">
    <location>
        <begin position="294"/>
        <end position="330"/>
    </location>
</feature>
<dbReference type="CDD" id="cd01098">
    <property type="entry name" value="PAN_AP_plant"/>
    <property type="match status" value="1"/>
</dbReference>
<organism evidence="26 27">
    <name type="scientific">Rhamnella rubrinervis</name>
    <dbReference type="NCBI Taxonomy" id="2594499"/>
    <lineage>
        <taxon>Eukaryota</taxon>
        <taxon>Viridiplantae</taxon>
        <taxon>Streptophyta</taxon>
        <taxon>Embryophyta</taxon>
        <taxon>Tracheophyta</taxon>
        <taxon>Spermatophyta</taxon>
        <taxon>Magnoliopsida</taxon>
        <taxon>eudicotyledons</taxon>
        <taxon>Gunneridae</taxon>
        <taxon>Pentapetalae</taxon>
        <taxon>rosids</taxon>
        <taxon>fabids</taxon>
        <taxon>Rosales</taxon>
        <taxon>Rhamnaceae</taxon>
        <taxon>rhamnoid group</taxon>
        <taxon>Rhamneae</taxon>
        <taxon>Rhamnella</taxon>
    </lineage>
</organism>
<evidence type="ECO:0000256" key="4">
    <source>
        <dbReference type="ARBA" id="ARBA00022679"/>
    </source>
</evidence>
<dbReference type="InterPro" id="IPR001245">
    <property type="entry name" value="Ser-Thr/Tyr_kinase_cat_dom"/>
</dbReference>
<dbReference type="PROSITE" id="PS50948">
    <property type="entry name" value="PAN"/>
    <property type="match status" value="1"/>
</dbReference>
<evidence type="ECO:0000256" key="7">
    <source>
        <dbReference type="ARBA" id="ARBA00022734"/>
    </source>
</evidence>
<comment type="caution">
    <text evidence="26">The sequence shown here is derived from an EMBL/GenBank/DDBJ whole genome shotgun (WGS) entry which is preliminary data.</text>
</comment>
<evidence type="ECO:0000259" key="25">
    <source>
        <dbReference type="PROSITE" id="PS50948"/>
    </source>
</evidence>
<dbReference type="CDD" id="cd00028">
    <property type="entry name" value="B_lectin"/>
    <property type="match status" value="1"/>
</dbReference>
<feature type="domain" description="Apple" evidence="25">
    <location>
        <begin position="349"/>
        <end position="432"/>
    </location>
</feature>
<dbReference type="FunFam" id="2.90.10.10:FF:000001">
    <property type="entry name" value="G-type lectin S-receptor-like serine/threonine-protein kinase"/>
    <property type="match status" value="1"/>
</dbReference>
<dbReference type="InterPro" id="IPR000858">
    <property type="entry name" value="S_locus_glycoprot_dom"/>
</dbReference>
<dbReference type="InterPro" id="IPR000742">
    <property type="entry name" value="EGF"/>
</dbReference>
<proteinExistence type="inferred from homology"/>
<keyword evidence="10 18" id="KW-0067">ATP-binding</keyword>
<evidence type="ECO:0000256" key="6">
    <source>
        <dbReference type="ARBA" id="ARBA00022729"/>
    </source>
</evidence>
<name>A0A8K0HDF4_9ROSA</name>
<keyword evidence="13" id="KW-1015">Disulfide bond</keyword>
<comment type="catalytic activity">
    <reaction evidence="17 18">
        <text>L-seryl-[protein] + ATP = O-phospho-L-seryl-[protein] + ADP + H(+)</text>
        <dbReference type="Rhea" id="RHEA:17989"/>
        <dbReference type="Rhea" id="RHEA-COMP:9863"/>
        <dbReference type="Rhea" id="RHEA-COMP:11604"/>
        <dbReference type="ChEBI" id="CHEBI:15378"/>
        <dbReference type="ChEBI" id="CHEBI:29999"/>
        <dbReference type="ChEBI" id="CHEBI:30616"/>
        <dbReference type="ChEBI" id="CHEBI:83421"/>
        <dbReference type="ChEBI" id="CHEBI:456216"/>
        <dbReference type="EC" id="2.7.11.1"/>
    </reaction>
</comment>
<dbReference type="SUPFAM" id="SSF56112">
    <property type="entry name" value="Protein kinase-like (PK-like)"/>
    <property type="match status" value="1"/>
</dbReference>
<feature type="chain" id="PRO_5035422639" description="Receptor-like serine/threonine-protein kinase" evidence="21">
    <location>
        <begin position="29"/>
        <end position="836"/>
    </location>
</feature>
<keyword evidence="27" id="KW-1185">Reference proteome</keyword>
<keyword evidence="6 21" id="KW-0732">Signal</keyword>
<comment type="caution">
    <text evidence="19">Lacks conserved residue(s) required for the propagation of feature annotation.</text>
</comment>
<dbReference type="InterPro" id="IPR036426">
    <property type="entry name" value="Bulb-type_lectin_dom_sf"/>
</dbReference>
<evidence type="ECO:0000256" key="17">
    <source>
        <dbReference type="ARBA" id="ARBA00048679"/>
    </source>
</evidence>
<evidence type="ECO:0000259" key="23">
    <source>
        <dbReference type="PROSITE" id="PS50026"/>
    </source>
</evidence>
<feature type="transmembrane region" description="Helical" evidence="20">
    <location>
        <begin position="452"/>
        <end position="472"/>
    </location>
</feature>
<keyword evidence="2" id="KW-1003">Cell membrane</keyword>
<evidence type="ECO:0000256" key="2">
    <source>
        <dbReference type="ARBA" id="ARBA00022475"/>
    </source>
</evidence>
<keyword evidence="5 20" id="KW-0812">Transmembrane</keyword>
<keyword evidence="3 18" id="KW-0723">Serine/threonine-protein kinase</keyword>
<sequence>MAVLCLPSFLFSITNLLLLLFTSSATSALDSIGPFQSISDGQTLVSKQGSFRLGFFSPGISKNRYLGIWYNNIPTRTVVWVANRCNPINDSSGLLTINSRGNLVLFGHNNNESEVWSTRSVKQAKNPLVQILDNGNLALRDEEDGGNPEAYLWQSFDYPCDTLLPEMKLGWDLRTGLKRSLSAWKNPDDPCPGDFTYGYELGQTYPEAYIRNHGAKFYRNGPWNGLRFSGVPELTVNRFFNFGFVYNEDDVYYTYKLINESVLSRIVLNQTTSTRERSVWVEAEQAWKQYSSLPRDYCDHYGLCGANGKCVISQNPVCECLDGFKPKSDEDWNNMEWSEGCERSVPLSCQERYKDGFVKFVGLKLPDTTHSWVNKTMNLKECRAKCLRNCSCMAYTNSDIRGEGSGCVLWFGDLVDIRGFPENGQDLYIRMPASELEKKRKAIVDSKVKTEAIIVAVIGVAFAMLFVGFAIARNRTVDLKASSDRIKIDDSRGRKEDLELPMFKQSTIAIATNNFSLENKIGEGGYGPVYRGLLQDGQEIAVKRLSPSSGQGVNEFKNEVILISKLNHRNLVRLLGCCIKGEDKMLVYEYMPNKSLDTFIFDEKQSKLLDWSQRFKIIHGIARGLVYLHQDSRLRIIHRDLKASNVLLDRDMNPKISDFGLARISGGDQIEGNTNRVVGTYGYMAPEYALDGKFSTKSDVFSFGTLMLEIISGMKSRGFHHPHLGVTLIGHAWRLMQEGRALELIDGDKSNYSKNVTQEVLRCVHVSLLCVQQQPGDRPSMSSVLLMLSSTDSDLPEPKPPGYFMETYCLAETDSFSSKHVSFSNNDITISIMDAR</sequence>
<comment type="subcellular location">
    <subcellularLocation>
        <location evidence="1">Cell membrane</location>
        <topology evidence="1">Single-pass type I membrane protein</topology>
    </subcellularLocation>
</comment>
<evidence type="ECO:0000256" key="3">
    <source>
        <dbReference type="ARBA" id="ARBA00022527"/>
    </source>
</evidence>
<dbReference type="PANTHER" id="PTHR32444">
    <property type="entry name" value="BULB-TYPE LECTIN DOMAIN-CONTAINING PROTEIN"/>
    <property type="match status" value="1"/>
</dbReference>
<dbReference type="Pfam" id="PF00954">
    <property type="entry name" value="S_locus_glycop"/>
    <property type="match status" value="1"/>
</dbReference>
<dbReference type="FunFam" id="3.30.200.20:FF:000330">
    <property type="entry name" value="G-type lectin S-receptor-like serine/threonine-protein kinase At4g03230"/>
    <property type="match status" value="1"/>
</dbReference>
<evidence type="ECO:0000313" key="27">
    <source>
        <dbReference type="Proteomes" id="UP000796880"/>
    </source>
</evidence>
<dbReference type="InterPro" id="IPR000719">
    <property type="entry name" value="Prot_kinase_dom"/>
</dbReference>
<dbReference type="SUPFAM" id="SSF51110">
    <property type="entry name" value="alpha-D-mannose-specific plant lectins"/>
    <property type="match status" value="1"/>
</dbReference>
<gene>
    <name evidence="26" type="ORF">FNV43_RR06224</name>
</gene>
<evidence type="ECO:0000256" key="11">
    <source>
        <dbReference type="ARBA" id="ARBA00022989"/>
    </source>
</evidence>
<evidence type="ECO:0000256" key="20">
    <source>
        <dbReference type="SAM" id="Phobius"/>
    </source>
</evidence>
<feature type="domain" description="Bulb-type lectin" evidence="24">
    <location>
        <begin position="29"/>
        <end position="152"/>
    </location>
</feature>
<keyword evidence="11 20" id="KW-1133">Transmembrane helix</keyword>
<dbReference type="Gene3D" id="1.10.510.10">
    <property type="entry name" value="Transferase(Phosphotransferase) domain 1"/>
    <property type="match status" value="1"/>
</dbReference>
<dbReference type="Proteomes" id="UP000796880">
    <property type="component" value="Unassembled WGS sequence"/>
</dbReference>
<dbReference type="PROSITE" id="PS50026">
    <property type="entry name" value="EGF_3"/>
    <property type="match status" value="1"/>
</dbReference>
<evidence type="ECO:0000256" key="10">
    <source>
        <dbReference type="ARBA" id="ARBA00022840"/>
    </source>
</evidence>
<evidence type="ECO:0000256" key="9">
    <source>
        <dbReference type="ARBA" id="ARBA00022777"/>
    </source>
</evidence>
<accession>A0A8K0HDF4</accession>
<protein>
    <recommendedName>
        <fullName evidence="18">Receptor-like serine/threonine-protein kinase</fullName>
        <ecNumber evidence="18">2.7.11.1</ecNumber>
    </recommendedName>
</protein>
<dbReference type="PROSITE" id="PS50011">
    <property type="entry name" value="PROTEIN_KINASE_DOM"/>
    <property type="match status" value="1"/>
</dbReference>
<dbReference type="PANTHER" id="PTHR32444:SF234">
    <property type="entry name" value="RECEPTOR-LIKE SERINE_THREONINE-PROTEIN KINASE"/>
    <property type="match status" value="1"/>
</dbReference>